<dbReference type="PANTHER" id="PTHR10924:SF6">
    <property type="entry name" value="SOLUTE CARRIER FAMILY 49 MEMBER A3"/>
    <property type="match status" value="1"/>
</dbReference>
<dbReference type="SUPFAM" id="SSF103473">
    <property type="entry name" value="MFS general substrate transporter"/>
    <property type="match status" value="1"/>
</dbReference>
<dbReference type="InterPro" id="IPR011701">
    <property type="entry name" value="MFS"/>
</dbReference>
<evidence type="ECO:0000256" key="4">
    <source>
        <dbReference type="ARBA" id="ARBA00023136"/>
    </source>
</evidence>
<reference evidence="6 7" key="1">
    <citation type="submission" date="2024-02" db="EMBL/GenBank/DDBJ databases">
        <authorList>
            <person name="Daric V."/>
            <person name="Darras S."/>
        </authorList>
    </citation>
    <scope>NUCLEOTIDE SEQUENCE [LARGE SCALE GENOMIC DNA]</scope>
</reference>
<name>A0ABP0GAI9_CLALP</name>
<dbReference type="Gene3D" id="1.20.1250.20">
    <property type="entry name" value="MFS general substrate transporter like domains"/>
    <property type="match status" value="1"/>
</dbReference>
<feature type="transmembrane region" description="Helical" evidence="5">
    <location>
        <begin position="197"/>
        <end position="216"/>
    </location>
</feature>
<evidence type="ECO:0000256" key="5">
    <source>
        <dbReference type="SAM" id="Phobius"/>
    </source>
</evidence>
<feature type="transmembrane region" description="Helical" evidence="5">
    <location>
        <begin position="174"/>
        <end position="191"/>
    </location>
</feature>
<feature type="transmembrane region" description="Helical" evidence="5">
    <location>
        <begin position="293"/>
        <end position="313"/>
    </location>
</feature>
<keyword evidence="4 5" id="KW-0472">Membrane</keyword>
<proteinExistence type="predicted"/>
<feature type="transmembrane region" description="Helical" evidence="5">
    <location>
        <begin position="228"/>
        <end position="252"/>
    </location>
</feature>
<sequence length="382" mass="41461">MFAPTKVAALWFPDNQRALANTIATSSNPLGIMTANILSPVIVKTPKDILTMLIVYACPAVLGAILVSAGVRQSRPSLPPSASAETEPEPFWMGIKKLLSNRQYWLIFLCIGGGIGIYTAITVFLEQMLCPWGYEDFFAGVVCGTCLVLGGVVGGLIAGVIADRTKRFTLISKLSYFFCIGSVAFFTFIHNKRSQEALIALSCALIGFFGLPLFPLGNELVVETTYPVEVATSSGLVFLSGQLQGMLLILVLQKLATPVAPEFANITKCHSSDSSVSPAGGMTKPIPIRDMTISSYALFGYSAFVCLIFLVFFRTTYRRRNMEQTSSRRKSYLKSADILEDNDVGNVECISPNFDSKNAVDVRRLPSTSLDDSSAKTSKSNF</sequence>
<keyword evidence="3 5" id="KW-1133">Transmembrane helix</keyword>
<evidence type="ECO:0000313" key="6">
    <source>
        <dbReference type="EMBL" id="CAK8688822.1"/>
    </source>
</evidence>
<accession>A0ABP0GAI9</accession>
<organism evidence="6 7">
    <name type="scientific">Clavelina lepadiformis</name>
    <name type="common">Light-bulb sea squirt</name>
    <name type="synonym">Ascidia lepadiformis</name>
    <dbReference type="NCBI Taxonomy" id="159417"/>
    <lineage>
        <taxon>Eukaryota</taxon>
        <taxon>Metazoa</taxon>
        <taxon>Chordata</taxon>
        <taxon>Tunicata</taxon>
        <taxon>Ascidiacea</taxon>
        <taxon>Aplousobranchia</taxon>
        <taxon>Clavelinidae</taxon>
        <taxon>Clavelina</taxon>
    </lineage>
</organism>
<comment type="subcellular location">
    <subcellularLocation>
        <location evidence="1">Membrane</location>
        <topology evidence="1">Multi-pass membrane protein</topology>
    </subcellularLocation>
</comment>
<evidence type="ECO:0000256" key="3">
    <source>
        <dbReference type="ARBA" id="ARBA00022989"/>
    </source>
</evidence>
<dbReference type="PANTHER" id="PTHR10924">
    <property type="entry name" value="MAJOR FACILITATOR SUPERFAMILY PROTEIN-RELATED"/>
    <property type="match status" value="1"/>
</dbReference>
<dbReference type="InterPro" id="IPR036259">
    <property type="entry name" value="MFS_trans_sf"/>
</dbReference>
<evidence type="ECO:0000313" key="7">
    <source>
        <dbReference type="Proteomes" id="UP001642483"/>
    </source>
</evidence>
<feature type="transmembrane region" description="Helical" evidence="5">
    <location>
        <begin position="137"/>
        <end position="162"/>
    </location>
</feature>
<dbReference type="InterPro" id="IPR049680">
    <property type="entry name" value="FLVCR1-2_SLC49-like"/>
</dbReference>
<evidence type="ECO:0000256" key="2">
    <source>
        <dbReference type="ARBA" id="ARBA00022692"/>
    </source>
</evidence>
<dbReference type="EMBL" id="CAWYQH010000108">
    <property type="protein sequence ID" value="CAK8688822.1"/>
    <property type="molecule type" value="Genomic_DNA"/>
</dbReference>
<gene>
    <name evidence="6" type="ORF">CVLEPA_LOCUS20791</name>
</gene>
<keyword evidence="7" id="KW-1185">Reference proteome</keyword>
<feature type="transmembrane region" description="Helical" evidence="5">
    <location>
        <begin position="49"/>
        <end position="71"/>
    </location>
</feature>
<keyword evidence="2 5" id="KW-0812">Transmembrane</keyword>
<protein>
    <recommendedName>
        <fullName evidence="8">Major facilitator superfamily (MFS) profile domain-containing protein</fullName>
    </recommendedName>
</protein>
<dbReference type="Pfam" id="PF07690">
    <property type="entry name" value="MFS_1"/>
    <property type="match status" value="1"/>
</dbReference>
<evidence type="ECO:0008006" key="8">
    <source>
        <dbReference type="Google" id="ProtNLM"/>
    </source>
</evidence>
<dbReference type="Proteomes" id="UP001642483">
    <property type="component" value="Unassembled WGS sequence"/>
</dbReference>
<evidence type="ECO:0000256" key="1">
    <source>
        <dbReference type="ARBA" id="ARBA00004141"/>
    </source>
</evidence>
<feature type="transmembrane region" description="Helical" evidence="5">
    <location>
        <begin position="104"/>
        <end position="125"/>
    </location>
</feature>
<comment type="caution">
    <text evidence="6">The sequence shown here is derived from an EMBL/GenBank/DDBJ whole genome shotgun (WGS) entry which is preliminary data.</text>
</comment>